<organism evidence="2 3">
    <name type="scientific">Dryococelus australis</name>
    <dbReference type="NCBI Taxonomy" id="614101"/>
    <lineage>
        <taxon>Eukaryota</taxon>
        <taxon>Metazoa</taxon>
        <taxon>Ecdysozoa</taxon>
        <taxon>Arthropoda</taxon>
        <taxon>Hexapoda</taxon>
        <taxon>Insecta</taxon>
        <taxon>Pterygota</taxon>
        <taxon>Neoptera</taxon>
        <taxon>Polyneoptera</taxon>
        <taxon>Phasmatodea</taxon>
        <taxon>Verophasmatodea</taxon>
        <taxon>Anareolatae</taxon>
        <taxon>Phasmatidae</taxon>
        <taxon>Eurycanthinae</taxon>
        <taxon>Dryococelus</taxon>
    </lineage>
</organism>
<keyword evidence="3" id="KW-1185">Reference proteome</keyword>
<comment type="caution">
    <text evidence="2">The sequence shown here is derived from an EMBL/GenBank/DDBJ whole genome shotgun (WGS) entry which is preliminary data.</text>
</comment>
<evidence type="ECO:0000256" key="1">
    <source>
        <dbReference type="SAM" id="MobiDB-lite"/>
    </source>
</evidence>
<evidence type="ECO:0000313" key="3">
    <source>
        <dbReference type="Proteomes" id="UP001159363"/>
    </source>
</evidence>
<name>A0ABQ9HBR1_9NEOP</name>
<reference evidence="2 3" key="1">
    <citation type="submission" date="2023-02" db="EMBL/GenBank/DDBJ databases">
        <title>LHISI_Scaffold_Assembly.</title>
        <authorList>
            <person name="Stuart O.P."/>
            <person name="Cleave R."/>
            <person name="Magrath M.J.L."/>
            <person name="Mikheyev A.S."/>
        </authorList>
    </citation>
    <scope>NUCLEOTIDE SEQUENCE [LARGE SCALE GENOMIC DNA]</scope>
    <source>
        <strain evidence="2">Daus_M_001</strain>
        <tissue evidence="2">Leg muscle</tissue>
    </source>
</reference>
<protein>
    <submittedName>
        <fullName evidence="2">Uncharacterized protein</fullName>
    </submittedName>
</protein>
<dbReference type="EMBL" id="JARBHB010000006">
    <property type="protein sequence ID" value="KAJ8881696.1"/>
    <property type="molecule type" value="Genomic_DNA"/>
</dbReference>
<feature type="region of interest" description="Disordered" evidence="1">
    <location>
        <begin position="350"/>
        <end position="375"/>
    </location>
</feature>
<feature type="region of interest" description="Disordered" evidence="1">
    <location>
        <begin position="189"/>
        <end position="212"/>
    </location>
</feature>
<evidence type="ECO:0000313" key="2">
    <source>
        <dbReference type="EMBL" id="KAJ8881696.1"/>
    </source>
</evidence>
<feature type="region of interest" description="Disordered" evidence="1">
    <location>
        <begin position="22"/>
        <end position="45"/>
    </location>
</feature>
<accession>A0ABQ9HBR1</accession>
<feature type="region of interest" description="Disordered" evidence="1">
    <location>
        <begin position="587"/>
        <end position="617"/>
    </location>
</feature>
<feature type="compositionally biased region" description="Polar residues" evidence="1">
    <location>
        <begin position="27"/>
        <end position="45"/>
    </location>
</feature>
<proteinExistence type="predicted"/>
<sequence length="649" mass="71496">MTWVSEYFLVVHGAVEGMEESAKTEKNCNSQKGWNRAESTSYQRTSLNDEVEDPLQCIASSLRSKKCWSASRAERNLLRASPLRPERLAPTLPTSHLTLLITLNGFQFAPSLRARLSPPLPAPPDSNTLKTFSKAAHCRCLSLVLQEQSDTLAVRYPAHNREQQHARNISGLSFAGRGGGLQRRCESSRTRHQLEENVSSLAGGSSLPRHKSWKFPKTKAARKLHKTPNSINKHPPSSTCSNFRPDFIADSQPAPFCSRSLLLVEKTEGKKFDWARRGEKGRLRGAGNTKLTSEVPAGLSCGCCNEVLIVAGSRLRSLLVHGPASWEELGSWDSLYFTSVGQFSQRSVVAGGSAGRKSSPSARYKQREHWRPPTLPPHTSLREATFVTLFLLQPPPPPQGASYSAHPLLPWELCLLVKSNNISIDVSWAPSFTTHTHANGSSPSPRCSKDASTYFPLDYVLCGNCTPQTKICIACNWLHAVLFARAVGESQKYIGTSEVCGALSLWCHFLDPVKLRLHEAEKQPGSRTLAMPELQNSTEVTKFRIVVLTLGLISRCEMVTEIRPDILRIRNGERIGHGLLVRDQPSKPAVARGGVNSRQSGKVKVTTPRRHASRRHAAARPCLGVSGLHDDAFQIKPPLTPPHCEFPPG</sequence>
<gene>
    <name evidence="2" type="ORF">PR048_018182</name>
</gene>
<dbReference type="Proteomes" id="UP001159363">
    <property type="component" value="Chromosome 5"/>
</dbReference>
<feature type="compositionally biased region" description="Basic residues" evidence="1">
    <location>
        <begin position="607"/>
        <end position="617"/>
    </location>
</feature>